<feature type="region of interest" description="Disordered" evidence="11">
    <location>
        <begin position="50"/>
        <end position="166"/>
    </location>
</feature>
<evidence type="ECO:0000256" key="3">
    <source>
        <dbReference type="ARBA" id="ARBA00022729"/>
    </source>
</evidence>
<evidence type="ECO:0000259" key="13">
    <source>
        <dbReference type="PROSITE" id="PS51173"/>
    </source>
</evidence>
<dbReference type="SUPFAM" id="SSF51445">
    <property type="entry name" value="(Trans)glycosidases"/>
    <property type="match status" value="1"/>
</dbReference>
<feature type="compositionally biased region" description="Polar residues" evidence="11">
    <location>
        <begin position="476"/>
        <end position="488"/>
    </location>
</feature>
<evidence type="ECO:0000256" key="6">
    <source>
        <dbReference type="ARBA" id="ARBA00022837"/>
    </source>
</evidence>
<keyword evidence="12" id="KW-0812">Transmembrane</keyword>
<evidence type="ECO:0000256" key="2">
    <source>
        <dbReference type="ARBA" id="ARBA00012601"/>
    </source>
</evidence>
<evidence type="ECO:0000256" key="11">
    <source>
        <dbReference type="SAM" id="MobiDB-lite"/>
    </source>
</evidence>
<dbReference type="EMBL" id="JAPJDO010000002">
    <property type="protein sequence ID" value="MCX2935552.1"/>
    <property type="molecule type" value="Genomic_DNA"/>
</dbReference>
<evidence type="ECO:0000256" key="7">
    <source>
        <dbReference type="ARBA" id="ARBA00023001"/>
    </source>
</evidence>
<dbReference type="SMART" id="SM00637">
    <property type="entry name" value="CBD_II"/>
    <property type="match status" value="2"/>
</dbReference>
<evidence type="ECO:0000256" key="1">
    <source>
        <dbReference type="ARBA" id="ARBA00000966"/>
    </source>
</evidence>
<keyword evidence="8" id="KW-0119">Carbohydrate metabolism</keyword>
<keyword evidence="12" id="KW-0472">Membrane</keyword>
<evidence type="ECO:0000313" key="14">
    <source>
        <dbReference type="EMBL" id="MCX2935552.1"/>
    </source>
</evidence>
<feature type="compositionally biased region" description="Polar residues" evidence="11">
    <location>
        <begin position="89"/>
        <end position="134"/>
    </location>
</feature>
<evidence type="ECO:0000313" key="15">
    <source>
        <dbReference type="Proteomes" id="UP001300745"/>
    </source>
</evidence>
<organism evidence="14 15">
    <name type="scientific">Mycobacterium pinniadriaticum</name>
    <dbReference type="NCBI Taxonomy" id="2994102"/>
    <lineage>
        <taxon>Bacteria</taxon>
        <taxon>Bacillati</taxon>
        <taxon>Actinomycetota</taxon>
        <taxon>Actinomycetes</taxon>
        <taxon>Mycobacteriales</taxon>
        <taxon>Mycobacteriaceae</taxon>
        <taxon>Mycobacterium</taxon>
    </lineage>
</organism>
<keyword evidence="3" id="KW-0732">Signal</keyword>
<dbReference type="Pfam" id="PF00150">
    <property type="entry name" value="Cellulase"/>
    <property type="match status" value="1"/>
</dbReference>
<feature type="region of interest" description="Disordered" evidence="11">
    <location>
        <begin position="1"/>
        <end position="29"/>
    </location>
</feature>
<dbReference type="InterPro" id="IPR008965">
    <property type="entry name" value="CBM2/CBM3_carb-bd_dom_sf"/>
</dbReference>
<feature type="domain" description="CBM2" evidence="13">
    <location>
        <begin position="258"/>
        <end position="365"/>
    </location>
</feature>
<evidence type="ECO:0000256" key="12">
    <source>
        <dbReference type="SAM" id="Phobius"/>
    </source>
</evidence>
<feature type="transmembrane region" description="Helical" evidence="12">
    <location>
        <begin position="32"/>
        <end position="51"/>
    </location>
</feature>
<sequence length="1450" mass="150571">MDAATRHTEAVATANVNGKKGGAHRRRRREPYGWLGAGALSLGVGAALAAGSGVAHADTAAGAGSTSTSSRSGDTSSGSSSAGGHTSRQSASNPAAGNGHRTGSPSRRPTSALTSTSADKSSSGNKPVERTTSLRGGVSRAVSNSPAAATALPGNPTPEPAQSPVAASSAPSALVAALDNFVKSPTAGFVPPKPLQIPALLPSPSQVLRALGIPPVRPSVPAGNPLQDLLWGLYRRTQSLLAVPQATGKVSASTATTATTSSPSPTVTYSVVNDWGSGHTADMTVTAGQDLNGWTVEFDSPAQIVNIWNGQITSHVGTHYVISNMSYNAKIAAGQSTSFGYQATPGAIAATPTNLTVNGVAVSTPPTAPTVSITDTTVAEGNSGTTNATFTVTLSKPATTPVTVGYTTANGTATAGADYTATTGTLTFNPGVTSQTITVKITGDTAVEAGETFTVTLANPTGATIARGTATGTVTNDDTQSPSSGSNSVTYSVVNDWGSGHTADMTVTAGQDLNGWTVEFDSPAQIVNIWNGQITSHVGTHYVISNMSYNAKIAAGQSTSFGYQATPGAIAATPTNLTVNGVAVSTPPTAPTVSITDTTVAEGNSGTTNATFTVTLSKPATTPVTVGYTTANGTATAGADYTATTGTLTFNPGVTSQTITVKITGDTAVEAGETFTVTLANPTGATIARGTATGTVTNDDVAVTPGISISDASVTEPGSSGIAAGFLHTSGNQILDSQGQPVQISGVNWFGAEGSNGVPDGLWTRNYQDMIDQMAAQGFNTIRIPYSSEMLHTSAAPSGINYNLNPDLQGLSRIEVLDAIIDYAGQDGMRVILDHHRSTAGAGTSENGLWYNSQYSEDQWVSDWQMLANRYQDNPTVIGFDLHNEPYNGTWGGGGATDWARAAERAGNAVLQENPNLLIFVEGVGTYQGQSYWWGGNLMGVKDRPIVLDVANQLVYSPHDYPNSVYAQPWFQSANFGANLPNVFRNAWGYIYEDNIAPIYVGEFGTKLQDPKDAVWFEALTSYLSGDFDNDGTVDIGAGTEDMSWTFWSWNPNSGDTGGILADDWKTINDNKMVYLTPIEFTGDSGTSLASFVVSLGAPSAQTVTVQYATSNGTATAGLDYVSVAGTITFAPGETQKIITVPVNGDSLAENDETFTLMLSNPSGATLSDAMGTGTILDRPVDPTTGGDTQTPPADPGTPPDDTGMPMPDTGTDQYIDIMTFGMFHGSDHTGMNALEGGRTAITTEALVAYNNQRQFAGLAPVTLDDVGTWAFANSLTNNAQAWDNDLQGVGLYYAMQGAKVGWIADDKFDPQVVADIERTARLGSAADVTAMVAQYGHDGFAEYLMETGGETAFIDTLKMEPHYGGWMHDRANGRLVLAGSATAHDVNHLTVLSHDQLQPFMNDTWDWPQWPALDVSHKRVIEYFQSMVALGDPLGNNLTALDTSVAVSL</sequence>
<evidence type="ECO:0000256" key="5">
    <source>
        <dbReference type="ARBA" id="ARBA00022801"/>
    </source>
</evidence>
<dbReference type="SUPFAM" id="SSF141072">
    <property type="entry name" value="CalX-like"/>
    <property type="match status" value="3"/>
</dbReference>
<keyword evidence="9" id="KW-0326">Glycosidase</keyword>
<reference evidence="14 15" key="1">
    <citation type="submission" date="2022-11" db="EMBL/GenBank/DDBJ databases">
        <title>Mycobacterium sp. nov.</title>
        <authorList>
            <person name="Papic B."/>
            <person name="Spicic S."/>
            <person name="Duvnjak S."/>
        </authorList>
    </citation>
    <scope>NUCLEOTIDE SEQUENCE [LARGE SCALE GENOMIC DNA]</scope>
    <source>
        <strain evidence="14 15">CVI_P4</strain>
    </source>
</reference>
<comment type="catalytic activity">
    <reaction evidence="1">
        <text>Endohydrolysis of (1-&gt;4)-beta-D-glucosidic linkages in cellulose, lichenin and cereal beta-D-glucans.</text>
        <dbReference type="EC" id="3.2.1.4"/>
    </reaction>
</comment>
<evidence type="ECO:0000256" key="9">
    <source>
        <dbReference type="ARBA" id="ARBA00023295"/>
    </source>
</evidence>
<dbReference type="RefSeq" id="WP_266073869.1">
    <property type="nucleotide sequence ID" value="NZ_JAPJDO010000002.1"/>
</dbReference>
<proteinExistence type="predicted"/>
<keyword evidence="5" id="KW-0378">Hydrolase</keyword>
<dbReference type="PROSITE" id="PS00659">
    <property type="entry name" value="GLYCOSYL_HYDROL_F5"/>
    <property type="match status" value="1"/>
</dbReference>
<dbReference type="InterPro" id="IPR001547">
    <property type="entry name" value="Glyco_hydro_5"/>
</dbReference>
<dbReference type="InterPro" id="IPR038081">
    <property type="entry name" value="CalX-like_sf"/>
</dbReference>
<dbReference type="Pfam" id="PF00553">
    <property type="entry name" value="CBM_2"/>
    <property type="match status" value="2"/>
</dbReference>
<keyword evidence="15" id="KW-1185">Reference proteome</keyword>
<dbReference type="Gene3D" id="2.60.40.290">
    <property type="match status" value="2"/>
</dbReference>
<feature type="domain" description="CBM2" evidence="13">
    <location>
        <begin position="480"/>
        <end position="587"/>
    </location>
</feature>
<dbReference type="InterPro" id="IPR003644">
    <property type="entry name" value="Calx_beta"/>
</dbReference>
<keyword evidence="7" id="KW-0136">Cellulose degradation</keyword>
<dbReference type="EC" id="3.2.1.4" evidence="2"/>
<keyword evidence="4" id="KW-0677">Repeat</keyword>
<evidence type="ECO:0000256" key="4">
    <source>
        <dbReference type="ARBA" id="ARBA00022737"/>
    </source>
</evidence>
<dbReference type="SUPFAM" id="SSF49384">
    <property type="entry name" value="Carbohydrate-binding domain"/>
    <property type="match status" value="2"/>
</dbReference>
<feature type="region of interest" description="Disordered" evidence="11">
    <location>
        <begin position="1174"/>
        <end position="1206"/>
    </location>
</feature>
<evidence type="ECO:0000256" key="10">
    <source>
        <dbReference type="ARBA" id="ARBA00023326"/>
    </source>
</evidence>
<name>A0ABT3S7T7_9MYCO</name>
<dbReference type="PANTHER" id="PTHR35923:SF2">
    <property type="entry name" value="ENDOGLUCANASE"/>
    <property type="match status" value="1"/>
</dbReference>
<dbReference type="Proteomes" id="UP001300745">
    <property type="component" value="Unassembled WGS sequence"/>
</dbReference>
<dbReference type="InterPro" id="IPR001919">
    <property type="entry name" value="CBD2"/>
</dbReference>
<keyword evidence="10" id="KW-0624">Polysaccharide degradation</keyword>
<dbReference type="PANTHER" id="PTHR35923">
    <property type="entry name" value="MAJOR EXTRACELLULAR ENDOGLUCANASE"/>
    <property type="match status" value="1"/>
</dbReference>
<dbReference type="InterPro" id="IPR012291">
    <property type="entry name" value="CBM2_carb-bd_dom_sf"/>
</dbReference>
<dbReference type="SMART" id="SM00237">
    <property type="entry name" value="Calx_beta"/>
    <property type="match status" value="3"/>
</dbReference>
<feature type="region of interest" description="Disordered" evidence="11">
    <location>
        <begin position="468"/>
        <end position="488"/>
    </location>
</feature>
<dbReference type="InterPro" id="IPR018087">
    <property type="entry name" value="Glyco_hydro_5_CS"/>
</dbReference>
<gene>
    <name evidence="14" type="ORF">ORI27_02490</name>
</gene>
<keyword evidence="12" id="KW-1133">Transmembrane helix</keyword>
<accession>A0ABT3S7T7</accession>
<dbReference type="Gene3D" id="2.60.40.2030">
    <property type="match status" value="3"/>
</dbReference>
<comment type="caution">
    <text evidence="14">The sequence shown here is derived from an EMBL/GenBank/DDBJ whole genome shotgun (WGS) entry which is preliminary data.</text>
</comment>
<evidence type="ECO:0000256" key="8">
    <source>
        <dbReference type="ARBA" id="ARBA00023277"/>
    </source>
</evidence>
<protein>
    <recommendedName>
        <fullName evidence="2">cellulase</fullName>
        <ecNumber evidence="2">3.2.1.4</ecNumber>
    </recommendedName>
</protein>
<keyword evidence="6" id="KW-0106">Calcium</keyword>
<dbReference type="PROSITE" id="PS51173">
    <property type="entry name" value="CBM2"/>
    <property type="match status" value="2"/>
</dbReference>
<dbReference type="Pfam" id="PF03160">
    <property type="entry name" value="Calx-beta"/>
    <property type="match status" value="3"/>
</dbReference>
<dbReference type="Gene3D" id="3.20.20.80">
    <property type="entry name" value="Glycosidases"/>
    <property type="match status" value="1"/>
</dbReference>
<feature type="compositionally biased region" description="Low complexity" evidence="11">
    <location>
        <begin position="50"/>
        <end position="88"/>
    </location>
</feature>
<feature type="compositionally biased region" description="Low complexity" evidence="11">
    <location>
        <begin position="1182"/>
        <end position="1192"/>
    </location>
</feature>
<dbReference type="InterPro" id="IPR017853">
    <property type="entry name" value="GH"/>
</dbReference>